<accession>A0A6J5XXK4</accession>
<keyword evidence="2" id="KW-1185">Reference proteome</keyword>
<dbReference type="Proteomes" id="UP000507245">
    <property type="component" value="Unassembled WGS sequence"/>
</dbReference>
<protein>
    <submittedName>
        <fullName evidence="1">Uncharacterized protein</fullName>
    </submittedName>
</protein>
<gene>
    <name evidence="1" type="ORF">ORAREDHAP_LOCUS43541</name>
</gene>
<reference evidence="2" key="1">
    <citation type="journal article" date="2020" name="Genome Biol.">
        <title>Gamete binning: chromosome-level and haplotype-resolved genome assembly enabled by high-throughput single-cell sequencing of gamete genomes.</title>
        <authorList>
            <person name="Campoy J.A."/>
            <person name="Sun H."/>
            <person name="Goel M."/>
            <person name="Jiao W.-B."/>
            <person name="Folz-Donahue K."/>
            <person name="Wang N."/>
            <person name="Rubio M."/>
            <person name="Liu C."/>
            <person name="Kukat C."/>
            <person name="Ruiz D."/>
            <person name="Huettel B."/>
            <person name="Schneeberger K."/>
        </authorList>
    </citation>
    <scope>NUCLEOTIDE SEQUENCE [LARGE SCALE GENOMIC DNA]</scope>
    <source>
        <strain evidence="2">cv. Rojo Pasion</strain>
    </source>
</reference>
<organism evidence="1 2">
    <name type="scientific">Prunus armeniaca</name>
    <name type="common">Apricot</name>
    <name type="synonym">Armeniaca vulgaris</name>
    <dbReference type="NCBI Taxonomy" id="36596"/>
    <lineage>
        <taxon>Eukaryota</taxon>
        <taxon>Viridiplantae</taxon>
        <taxon>Streptophyta</taxon>
        <taxon>Embryophyta</taxon>
        <taxon>Tracheophyta</taxon>
        <taxon>Spermatophyta</taxon>
        <taxon>Magnoliopsida</taxon>
        <taxon>eudicotyledons</taxon>
        <taxon>Gunneridae</taxon>
        <taxon>Pentapetalae</taxon>
        <taxon>rosids</taxon>
        <taxon>fabids</taxon>
        <taxon>Rosales</taxon>
        <taxon>Rosaceae</taxon>
        <taxon>Amygdaloideae</taxon>
        <taxon>Amygdaleae</taxon>
        <taxon>Prunus</taxon>
    </lineage>
</organism>
<dbReference type="EMBL" id="CAEKKB010000007">
    <property type="protein sequence ID" value="CAB4316997.1"/>
    <property type="molecule type" value="Genomic_DNA"/>
</dbReference>
<dbReference type="AlphaFoldDB" id="A0A6J5XXK4"/>
<sequence length="52" mass="5503">MRTGNGGNNKPCWTPLHPHAGSYPICWMRLPKKIVAGDHKIAVGGGLCTSSS</sequence>
<proteinExistence type="predicted"/>
<evidence type="ECO:0000313" key="2">
    <source>
        <dbReference type="Proteomes" id="UP000507245"/>
    </source>
</evidence>
<name>A0A6J5XXK4_PRUAR</name>
<evidence type="ECO:0000313" key="1">
    <source>
        <dbReference type="EMBL" id="CAB4316997.1"/>
    </source>
</evidence>